<feature type="active site" evidence="10">
    <location>
        <position position="137"/>
    </location>
</feature>
<feature type="active site" evidence="10">
    <location>
        <position position="157"/>
    </location>
</feature>
<evidence type="ECO:0000313" key="14">
    <source>
        <dbReference type="Proteomes" id="UP000677054"/>
    </source>
</evidence>
<evidence type="ECO:0000256" key="3">
    <source>
        <dbReference type="ARBA" id="ARBA00022670"/>
    </source>
</evidence>
<dbReference type="GO" id="GO:0004198">
    <property type="term" value="F:calcium-dependent cysteine-type endopeptidase activity"/>
    <property type="evidence" value="ECO:0007669"/>
    <property type="project" value="InterPro"/>
</dbReference>
<dbReference type="OrthoDB" id="6745900at2759"/>
<dbReference type="PANTHER" id="PTHR10183:SF382">
    <property type="entry name" value="CALPAIN-15"/>
    <property type="match status" value="1"/>
</dbReference>
<dbReference type="FunFam" id="3.90.70.10:FF:000010">
    <property type="entry name" value="Calpain 15"/>
    <property type="match status" value="1"/>
</dbReference>
<proteinExistence type="inferred from homology"/>
<comment type="caution">
    <text evidence="11">Lacks conserved residue(s) required for the propagation of feature annotation.</text>
</comment>
<dbReference type="GO" id="GO:0008270">
    <property type="term" value="F:zinc ion binding"/>
    <property type="evidence" value="ECO:0007669"/>
    <property type="project" value="UniProtKB-KW"/>
</dbReference>
<evidence type="ECO:0000313" key="13">
    <source>
        <dbReference type="EMBL" id="CAD7242665.1"/>
    </source>
</evidence>
<dbReference type="GO" id="GO:0005737">
    <property type="term" value="C:cytoplasm"/>
    <property type="evidence" value="ECO:0007669"/>
    <property type="project" value="TreeGrafter"/>
</dbReference>
<keyword evidence="9" id="KW-0862">Zinc</keyword>
<evidence type="ECO:0000256" key="5">
    <source>
        <dbReference type="ARBA" id="ARBA00022737"/>
    </source>
</evidence>
<dbReference type="Pfam" id="PF00648">
    <property type="entry name" value="Peptidase_C2"/>
    <property type="match status" value="1"/>
</dbReference>
<evidence type="ECO:0000256" key="1">
    <source>
        <dbReference type="ARBA" id="ARBA00007623"/>
    </source>
</evidence>
<dbReference type="PROSITE" id="PS50203">
    <property type="entry name" value="CALPAIN_CAT"/>
    <property type="match status" value="1"/>
</dbReference>
<reference evidence="13" key="1">
    <citation type="submission" date="2020-11" db="EMBL/GenBank/DDBJ databases">
        <authorList>
            <person name="Tran Van P."/>
        </authorList>
    </citation>
    <scope>NUCLEOTIDE SEQUENCE</scope>
</reference>
<protein>
    <recommendedName>
        <fullName evidence="12">Calpain catalytic domain-containing protein</fullName>
    </recommendedName>
</protein>
<dbReference type="Proteomes" id="UP000677054">
    <property type="component" value="Unassembled WGS sequence"/>
</dbReference>
<evidence type="ECO:0000256" key="4">
    <source>
        <dbReference type="ARBA" id="ARBA00022723"/>
    </source>
</evidence>
<dbReference type="SMART" id="SM00230">
    <property type="entry name" value="CysPc"/>
    <property type="match status" value="1"/>
</dbReference>
<evidence type="ECO:0000259" key="12">
    <source>
        <dbReference type="PROSITE" id="PS50203"/>
    </source>
</evidence>
<keyword evidence="2" id="KW-0597">Phosphoprotein</keyword>
<dbReference type="InterPro" id="IPR038765">
    <property type="entry name" value="Papain-like_cys_pep_sf"/>
</dbReference>
<dbReference type="GO" id="GO:0006508">
    <property type="term" value="P:proteolysis"/>
    <property type="evidence" value="ECO:0007669"/>
    <property type="project" value="UniProtKB-KW"/>
</dbReference>
<dbReference type="PRINTS" id="PR00704">
    <property type="entry name" value="CALPAIN"/>
</dbReference>
<evidence type="ECO:0000256" key="7">
    <source>
        <dbReference type="ARBA" id="ARBA00022801"/>
    </source>
</evidence>
<dbReference type="AlphaFoldDB" id="A0A7R8X8P7"/>
<keyword evidence="5" id="KW-0677">Repeat</keyword>
<evidence type="ECO:0000256" key="9">
    <source>
        <dbReference type="ARBA" id="ARBA00022833"/>
    </source>
</evidence>
<keyword evidence="14" id="KW-1185">Reference proteome</keyword>
<accession>A0A7R8X8P7</accession>
<dbReference type="EMBL" id="LR899817">
    <property type="protein sequence ID" value="CAD7242665.1"/>
    <property type="molecule type" value="Genomic_DNA"/>
</dbReference>
<dbReference type="PANTHER" id="PTHR10183">
    <property type="entry name" value="CALPAIN"/>
    <property type="match status" value="1"/>
</dbReference>
<evidence type="ECO:0000256" key="8">
    <source>
        <dbReference type="ARBA" id="ARBA00022807"/>
    </source>
</evidence>
<dbReference type="Gene3D" id="3.90.70.10">
    <property type="entry name" value="Cysteine proteinases"/>
    <property type="match status" value="1"/>
</dbReference>
<evidence type="ECO:0000256" key="6">
    <source>
        <dbReference type="ARBA" id="ARBA00022771"/>
    </source>
</evidence>
<keyword evidence="7" id="KW-0378">Hydrolase</keyword>
<keyword evidence="6" id="KW-0863">Zinc-finger</keyword>
<dbReference type="InterPro" id="IPR001300">
    <property type="entry name" value="Peptidase_C2_calpain_cat"/>
</dbReference>
<name>A0A7R8X8P7_9CRUS</name>
<dbReference type="InterPro" id="IPR022684">
    <property type="entry name" value="Calpain_cysteine_protease"/>
</dbReference>
<evidence type="ECO:0000256" key="11">
    <source>
        <dbReference type="PROSITE-ProRule" id="PRU00239"/>
    </source>
</evidence>
<feature type="domain" description="Calpain catalytic" evidence="12">
    <location>
        <begin position="1"/>
        <end position="213"/>
    </location>
</feature>
<dbReference type="CDD" id="cd00044">
    <property type="entry name" value="CysPc"/>
    <property type="match status" value="1"/>
</dbReference>
<keyword evidence="3" id="KW-0645">Protease</keyword>
<keyword evidence="8" id="KW-0788">Thiol protease</keyword>
<comment type="similarity">
    <text evidence="1">Belongs to the peptidase C2 family.</text>
</comment>
<gene>
    <name evidence="13" type="ORF">DSTB1V02_LOCUS2618</name>
</gene>
<evidence type="ECO:0000256" key="2">
    <source>
        <dbReference type="ARBA" id="ARBA00022553"/>
    </source>
</evidence>
<sequence>MDILQYTERKGVPAWHGHHIPITVPQTETFLYGPMAKRKQLWVPLIEKAVAKLHGCYEALISGRAIEGLATLTGAPCESLSLQPSLGSSEEILEPDLIWAQLVSSREAGFLMGASCGGGNMKVCDEEYRQMGLRPRHAYSVLDVQDVKGEQLLRMRNPWGHFSWRGDWSDECTRWTNELRQKYMPHGAGEGVFWIPFKDVLRYFDCIDICKVHNGWSEVRLQGLLPPCTSSSHSSVIILTVLESTEMELTLFQEGQRYFPFSYSGACYKTPNIPDLISAISTKLNAISLDMCQKTVNDFPQ</sequence>
<dbReference type="EMBL" id="CAJPEV010000300">
    <property type="protein sequence ID" value="CAG0883681.1"/>
    <property type="molecule type" value="Genomic_DNA"/>
</dbReference>
<evidence type="ECO:0000256" key="10">
    <source>
        <dbReference type="PIRSR" id="PIRSR622684-1"/>
    </source>
</evidence>
<organism evidence="13">
    <name type="scientific">Darwinula stevensoni</name>
    <dbReference type="NCBI Taxonomy" id="69355"/>
    <lineage>
        <taxon>Eukaryota</taxon>
        <taxon>Metazoa</taxon>
        <taxon>Ecdysozoa</taxon>
        <taxon>Arthropoda</taxon>
        <taxon>Crustacea</taxon>
        <taxon>Oligostraca</taxon>
        <taxon>Ostracoda</taxon>
        <taxon>Podocopa</taxon>
        <taxon>Podocopida</taxon>
        <taxon>Darwinulocopina</taxon>
        <taxon>Darwinuloidea</taxon>
        <taxon>Darwinulidae</taxon>
        <taxon>Darwinula</taxon>
    </lineage>
</organism>
<dbReference type="SUPFAM" id="SSF54001">
    <property type="entry name" value="Cysteine proteinases"/>
    <property type="match status" value="1"/>
</dbReference>
<keyword evidence="4" id="KW-0479">Metal-binding</keyword>